<proteinExistence type="predicted"/>
<dbReference type="EMBL" id="AYLO01000052">
    <property type="protein sequence ID" value="ESS72539.1"/>
    <property type="molecule type" value="Genomic_DNA"/>
</dbReference>
<evidence type="ECO:0000313" key="2">
    <source>
        <dbReference type="Proteomes" id="UP000017842"/>
    </source>
</evidence>
<keyword evidence="2" id="KW-1185">Reference proteome</keyword>
<reference evidence="1 2" key="1">
    <citation type="journal article" date="2013" name="Genome Announc.">
        <title>Draft Genome Sequence of the Methanotrophic Gammaproteobacterium Methyloglobulus morosus DSM 22980 Strain KoM1.</title>
        <authorList>
            <person name="Poehlein A."/>
            <person name="Deutzmann J.S."/>
            <person name="Daniel R."/>
            <person name="Simeonova D.D."/>
        </authorList>
    </citation>
    <scope>NUCLEOTIDE SEQUENCE [LARGE SCALE GENOMIC DNA]</scope>
    <source>
        <strain evidence="1 2">KoM1</strain>
    </source>
</reference>
<dbReference type="AlphaFoldDB" id="V5BXJ6"/>
<sequence>MSFCTESKGKALIVSLVKPVAYLSKSYLITHNEQPML</sequence>
<gene>
    <name evidence="1" type="ORF">MGMO_54c00280</name>
</gene>
<dbReference type="Proteomes" id="UP000017842">
    <property type="component" value="Unassembled WGS sequence"/>
</dbReference>
<accession>V5BXJ6</accession>
<name>V5BXJ6_9GAMM</name>
<protein>
    <submittedName>
        <fullName evidence="1">Uncharacterized protein</fullName>
    </submittedName>
</protein>
<organism evidence="1 2">
    <name type="scientific">Methyloglobulus morosus KoM1</name>
    <dbReference type="NCBI Taxonomy" id="1116472"/>
    <lineage>
        <taxon>Bacteria</taxon>
        <taxon>Pseudomonadati</taxon>
        <taxon>Pseudomonadota</taxon>
        <taxon>Gammaproteobacteria</taxon>
        <taxon>Methylococcales</taxon>
        <taxon>Methylococcaceae</taxon>
        <taxon>Methyloglobulus</taxon>
    </lineage>
</organism>
<evidence type="ECO:0000313" key="1">
    <source>
        <dbReference type="EMBL" id="ESS72539.1"/>
    </source>
</evidence>
<comment type="caution">
    <text evidence="1">The sequence shown here is derived from an EMBL/GenBank/DDBJ whole genome shotgun (WGS) entry which is preliminary data.</text>
</comment>